<reference evidence="1" key="1">
    <citation type="journal article" date="2014" name="Front. Microbiol.">
        <title>High frequency of phylogenetically diverse reductive dehalogenase-homologous genes in deep subseafloor sedimentary metagenomes.</title>
        <authorList>
            <person name="Kawai M."/>
            <person name="Futagami T."/>
            <person name="Toyoda A."/>
            <person name="Takaki Y."/>
            <person name="Nishi S."/>
            <person name="Hori S."/>
            <person name="Arai W."/>
            <person name="Tsubouchi T."/>
            <person name="Morono Y."/>
            <person name="Uchiyama I."/>
            <person name="Ito T."/>
            <person name="Fujiyama A."/>
            <person name="Inagaki F."/>
            <person name="Takami H."/>
        </authorList>
    </citation>
    <scope>NUCLEOTIDE SEQUENCE</scope>
    <source>
        <strain evidence="1">Expedition CK06-06</strain>
    </source>
</reference>
<organism evidence="1">
    <name type="scientific">marine sediment metagenome</name>
    <dbReference type="NCBI Taxonomy" id="412755"/>
    <lineage>
        <taxon>unclassified sequences</taxon>
        <taxon>metagenomes</taxon>
        <taxon>ecological metagenomes</taxon>
    </lineage>
</organism>
<proteinExistence type="predicted"/>
<protein>
    <submittedName>
        <fullName evidence="1">Uncharacterized protein</fullName>
    </submittedName>
</protein>
<comment type="caution">
    <text evidence="1">The sequence shown here is derived from an EMBL/GenBank/DDBJ whole genome shotgun (WGS) entry which is preliminary data.</text>
</comment>
<name>X0VQC5_9ZZZZ</name>
<evidence type="ECO:0000313" key="1">
    <source>
        <dbReference type="EMBL" id="GAG14673.1"/>
    </source>
</evidence>
<sequence>MVYDPLRDQMFKAQRGRGPTCYPCYVRKYSQDGMAAIWLNYPIPSAWEGGEF</sequence>
<dbReference type="AlphaFoldDB" id="X0VQC5"/>
<gene>
    <name evidence="1" type="ORF">S01H1_55853</name>
</gene>
<dbReference type="EMBL" id="BARS01036326">
    <property type="protein sequence ID" value="GAG14673.1"/>
    <property type="molecule type" value="Genomic_DNA"/>
</dbReference>
<accession>X0VQC5</accession>